<name>A0ABQ9F164_TEGGR</name>
<evidence type="ECO:0000256" key="1">
    <source>
        <dbReference type="ARBA" id="ARBA00001968"/>
    </source>
</evidence>
<evidence type="ECO:0000313" key="5">
    <source>
        <dbReference type="Proteomes" id="UP001217089"/>
    </source>
</evidence>
<comment type="cofactor">
    <cofactor evidence="1">
        <name>a divalent metal cation</name>
        <dbReference type="ChEBI" id="CHEBI:60240"/>
    </cofactor>
</comment>
<evidence type="ECO:0000259" key="3">
    <source>
        <dbReference type="Pfam" id="PF13359"/>
    </source>
</evidence>
<gene>
    <name evidence="4" type="ORF">KUTeg_011745</name>
</gene>
<proteinExistence type="predicted"/>
<dbReference type="EMBL" id="JARBDR010000640">
    <property type="protein sequence ID" value="KAJ8309880.1"/>
    <property type="molecule type" value="Genomic_DNA"/>
</dbReference>
<sequence length="60" mass="7101">MFPRNTHLLGDSAYALSSWLLTSFKDTEQRRYNYVHSCTRNPVERAFGSLKGRFNRLEVY</sequence>
<dbReference type="InterPro" id="IPR027806">
    <property type="entry name" value="HARBI1_dom"/>
</dbReference>
<feature type="domain" description="DDE Tnp4" evidence="3">
    <location>
        <begin position="4"/>
        <end position="58"/>
    </location>
</feature>
<keyword evidence="2" id="KW-0479">Metal-binding</keyword>
<accession>A0ABQ9F164</accession>
<keyword evidence="5" id="KW-1185">Reference proteome</keyword>
<reference evidence="4 5" key="1">
    <citation type="submission" date="2022-12" db="EMBL/GenBank/DDBJ databases">
        <title>Chromosome-level genome of Tegillarca granosa.</title>
        <authorList>
            <person name="Kim J."/>
        </authorList>
    </citation>
    <scope>NUCLEOTIDE SEQUENCE [LARGE SCALE GENOMIC DNA]</scope>
    <source>
        <strain evidence="4">Teg-2019</strain>
        <tissue evidence="4">Adductor muscle</tissue>
    </source>
</reference>
<dbReference type="Pfam" id="PF13359">
    <property type="entry name" value="DDE_Tnp_4"/>
    <property type="match status" value="1"/>
</dbReference>
<evidence type="ECO:0000313" key="4">
    <source>
        <dbReference type="EMBL" id="KAJ8309880.1"/>
    </source>
</evidence>
<evidence type="ECO:0000256" key="2">
    <source>
        <dbReference type="ARBA" id="ARBA00022723"/>
    </source>
</evidence>
<protein>
    <recommendedName>
        <fullName evidence="3">DDE Tnp4 domain-containing protein</fullName>
    </recommendedName>
</protein>
<comment type="caution">
    <text evidence="4">The sequence shown here is derived from an EMBL/GenBank/DDBJ whole genome shotgun (WGS) entry which is preliminary data.</text>
</comment>
<organism evidence="4 5">
    <name type="scientific">Tegillarca granosa</name>
    <name type="common">Malaysian cockle</name>
    <name type="synonym">Anadara granosa</name>
    <dbReference type="NCBI Taxonomy" id="220873"/>
    <lineage>
        <taxon>Eukaryota</taxon>
        <taxon>Metazoa</taxon>
        <taxon>Spiralia</taxon>
        <taxon>Lophotrochozoa</taxon>
        <taxon>Mollusca</taxon>
        <taxon>Bivalvia</taxon>
        <taxon>Autobranchia</taxon>
        <taxon>Pteriomorphia</taxon>
        <taxon>Arcoida</taxon>
        <taxon>Arcoidea</taxon>
        <taxon>Arcidae</taxon>
        <taxon>Tegillarca</taxon>
    </lineage>
</organism>
<dbReference type="Proteomes" id="UP001217089">
    <property type="component" value="Unassembled WGS sequence"/>
</dbReference>